<dbReference type="GO" id="GO:0006508">
    <property type="term" value="P:proteolysis"/>
    <property type="evidence" value="ECO:0007669"/>
    <property type="project" value="InterPro"/>
</dbReference>
<dbReference type="AlphaFoldDB" id="A0A3P1BIB2"/>
<keyword evidence="1" id="KW-0472">Membrane</keyword>
<dbReference type="GO" id="GO:0004197">
    <property type="term" value="F:cysteine-type endopeptidase activity"/>
    <property type="evidence" value="ECO:0007669"/>
    <property type="project" value="InterPro"/>
</dbReference>
<feature type="transmembrane region" description="Helical" evidence="1">
    <location>
        <begin position="6"/>
        <end position="24"/>
    </location>
</feature>
<dbReference type="EMBL" id="RQJO01000010">
    <property type="protein sequence ID" value="RRB00758.1"/>
    <property type="molecule type" value="Genomic_DNA"/>
</dbReference>
<feature type="transmembrane region" description="Helical" evidence="1">
    <location>
        <begin position="45"/>
        <end position="63"/>
    </location>
</feature>
<keyword evidence="1" id="KW-1133">Transmembrane helix</keyword>
<dbReference type="Gene3D" id="3.40.50.1460">
    <property type="match status" value="1"/>
</dbReference>
<evidence type="ECO:0000313" key="3">
    <source>
        <dbReference type="EMBL" id="RRB00758.1"/>
    </source>
</evidence>
<gene>
    <name evidence="3" type="ORF">EHT25_21415</name>
</gene>
<reference evidence="3 4" key="1">
    <citation type="submission" date="2018-11" db="EMBL/GenBank/DDBJ databases">
        <authorList>
            <person name="Zhou Z."/>
            <person name="Wang G."/>
        </authorList>
    </citation>
    <scope>NUCLEOTIDE SEQUENCE [LARGE SCALE GENOMIC DNA]</scope>
    <source>
        <strain evidence="3 4">KCTC52004</strain>
    </source>
</reference>
<accession>A0A3P1BIB2</accession>
<evidence type="ECO:0000313" key="4">
    <source>
        <dbReference type="Proteomes" id="UP000271925"/>
    </source>
</evidence>
<keyword evidence="1" id="KW-0812">Transmembrane</keyword>
<evidence type="ECO:0000256" key="1">
    <source>
        <dbReference type="SAM" id="Phobius"/>
    </source>
</evidence>
<dbReference type="Pfam" id="PF00656">
    <property type="entry name" value="Peptidase_C14"/>
    <property type="match status" value="1"/>
</dbReference>
<comment type="caution">
    <text evidence="3">The sequence shown here is derived from an EMBL/GenBank/DDBJ whole genome shotgun (WGS) entry which is preliminary data.</text>
</comment>
<organism evidence="3 4">
    <name type="scientific">Larkinella rosea</name>
    <dbReference type="NCBI Taxonomy" id="2025312"/>
    <lineage>
        <taxon>Bacteria</taxon>
        <taxon>Pseudomonadati</taxon>
        <taxon>Bacteroidota</taxon>
        <taxon>Cytophagia</taxon>
        <taxon>Cytophagales</taxon>
        <taxon>Spirosomataceae</taxon>
        <taxon>Larkinella</taxon>
    </lineage>
</organism>
<keyword evidence="4" id="KW-1185">Reference proteome</keyword>
<evidence type="ECO:0000259" key="2">
    <source>
        <dbReference type="Pfam" id="PF00656"/>
    </source>
</evidence>
<dbReference type="OrthoDB" id="976443at2"/>
<protein>
    <submittedName>
        <fullName evidence="3">Caspase family protein</fullName>
    </submittedName>
</protein>
<name>A0A3P1BIB2_9BACT</name>
<dbReference type="InterPro" id="IPR011600">
    <property type="entry name" value="Pept_C14_caspase"/>
</dbReference>
<sequence length="475" mass="53810">MVSTSFVFTLASFIPHLHLILKTLCIRMSDCVPYLRKKVFNRMKLIVGLLLMGCWLVSLPTHGQSVVEPIVQFRNDSIPAMAFSVTGSGRHFNRFYPVDVDNSKLHIGDTLQVKVTPIQSNRNLIISIRNCYGNCTIDEKATSGSKTTAYSVLSANIDTLKDFTLNVPITPTVAFTDNTGRKLSLDNAGLKFIFVYISNPNMAPAQYDLKISIARKAERNNEYPLPAKIKRPTMTTARYHAVLIGINDYNDARIKLNRPRSDIARLDSVLRQQYDFASIIRLPNATKQMVKDTLTALSYRLLSDDNLLIFFAGHSVSTDENNGFWALKDTRQEDLDSYLSNAALVSILNEMRTQHLLLVVDACYGSTIVTYQMMTNAKLQTWEEKYTQKSRKAMSCSSLEEVPDNSVFLDYFIKRLATNSEEYLSSEELFDSMKNEVHNKTQIRQKPTYGHIKGLTPGAGDFLFKRKRRLTSQSE</sequence>
<proteinExistence type="predicted"/>
<dbReference type="Proteomes" id="UP000271925">
    <property type="component" value="Unassembled WGS sequence"/>
</dbReference>
<feature type="domain" description="Peptidase C14 caspase" evidence="2">
    <location>
        <begin position="240"/>
        <end position="449"/>
    </location>
</feature>